<evidence type="ECO:0000256" key="1">
    <source>
        <dbReference type="ARBA" id="ARBA00023125"/>
    </source>
</evidence>
<dbReference type="InterPro" id="IPR006164">
    <property type="entry name" value="DNA_bd_Ku70/Ku80"/>
</dbReference>
<dbReference type="GO" id="GO:0006310">
    <property type="term" value="P:DNA recombination"/>
    <property type="evidence" value="ECO:0007669"/>
    <property type="project" value="UniProtKB-KW"/>
</dbReference>
<keyword evidence="1 2" id="KW-0238">DNA-binding</keyword>
<dbReference type="Gene3D" id="2.40.290.10">
    <property type="match status" value="1"/>
</dbReference>
<comment type="subunit">
    <text evidence="2">Homodimer. Interacts with LigD.</text>
</comment>
<protein>
    <recommendedName>
        <fullName evidence="2">Non-homologous end joining protein Ku</fullName>
    </recommendedName>
</protein>
<dbReference type="GO" id="GO:0006303">
    <property type="term" value="P:double-strand break repair via nonhomologous end joining"/>
    <property type="evidence" value="ECO:0007669"/>
    <property type="project" value="UniProtKB-UniRule"/>
</dbReference>
<dbReference type="CDD" id="cd00789">
    <property type="entry name" value="KU_like"/>
    <property type="match status" value="1"/>
</dbReference>
<keyword evidence="6" id="KW-1185">Reference proteome</keyword>
<dbReference type="InterPro" id="IPR009187">
    <property type="entry name" value="Prok_Ku"/>
</dbReference>
<dbReference type="RefSeq" id="WP_188256730.1">
    <property type="nucleotide sequence ID" value="NZ_JABVCF010000012.1"/>
</dbReference>
<comment type="function">
    <text evidence="2">With LigD forms a non-homologous end joining (NHEJ) DNA repair enzyme, which repairs dsDNA breaks with reduced fidelity. Binds linear dsDNA with 5'- and 3'- overhangs but not closed circular dsDNA nor ssDNA. Recruits and stimulates the ligase activity of LigD.</text>
</comment>
<evidence type="ECO:0000256" key="2">
    <source>
        <dbReference type="HAMAP-Rule" id="MF_01875"/>
    </source>
</evidence>
<gene>
    <name evidence="2" type="primary">ku</name>
    <name evidence="5" type="ORF">KEU06_21460</name>
</gene>
<evidence type="ECO:0000313" key="6">
    <source>
        <dbReference type="Proteomes" id="UP000680348"/>
    </source>
</evidence>
<dbReference type="PANTHER" id="PTHR41251">
    <property type="entry name" value="NON-HOMOLOGOUS END JOINING PROTEIN KU"/>
    <property type="match status" value="1"/>
</dbReference>
<reference evidence="5" key="1">
    <citation type="submission" date="2021-04" db="EMBL/GenBank/DDBJ databases">
        <title>Pseudaminobacter soli sp. nov., isolated from paddy soil contaminated by heavy metals.</title>
        <authorList>
            <person name="Zhang K."/>
        </authorList>
    </citation>
    <scope>NUCLEOTIDE SEQUENCE</scope>
    <source>
        <strain evidence="5">19-2017</strain>
    </source>
</reference>
<dbReference type="SUPFAM" id="SSF100939">
    <property type="entry name" value="SPOC domain-like"/>
    <property type="match status" value="1"/>
</dbReference>
<sequence>MAPRPFWKGYLKLSLVTCPVAMMPATSESEKVRFHTLNRKSGHRVVSQYVDAVSEKPVAEDDEVKGYERGEDEFVLLEDDELEAVALESTRTIDIDMFVDADTISWIWLDKAHYLTPDDPVGEEAFSVIRDAMEATHTVGISRLVMYRRERAVMLEPRGKGIVVWTLRYGDEVRKPEDYFGGIGETKADPKLMKLATTLIEERMKPWDPHMVSDPVQSKLLEIIEAKKKGRKRPAKAKAEKEPTPTNVVSILDALRKSISAEKGKGK</sequence>
<dbReference type="Proteomes" id="UP000680348">
    <property type="component" value="Unassembled WGS sequence"/>
</dbReference>
<dbReference type="AlphaFoldDB" id="A0A942IAB9"/>
<feature type="region of interest" description="Disordered" evidence="3">
    <location>
        <begin position="227"/>
        <end position="247"/>
    </location>
</feature>
<evidence type="ECO:0000313" key="5">
    <source>
        <dbReference type="EMBL" id="MBS3651185.1"/>
    </source>
</evidence>
<dbReference type="PANTHER" id="PTHR41251:SF1">
    <property type="entry name" value="NON-HOMOLOGOUS END JOINING PROTEIN KU"/>
    <property type="match status" value="1"/>
</dbReference>
<comment type="similarity">
    <text evidence="2">Belongs to the prokaryotic Ku family.</text>
</comment>
<keyword evidence="2" id="KW-0234">DNA repair</keyword>
<organism evidence="5 6">
    <name type="scientific">Pseudaminobacter soli</name>
    <name type="common">ex Zhang et al. 2022</name>
    <dbReference type="NCBI Taxonomy" id="2831468"/>
    <lineage>
        <taxon>Bacteria</taxon>
        <taxon>Pseudomonadati</taxon>
        <taxon>Pseudomonadota</taxon>
        <taxon>Alphaproteobacteria</taxon>
        <taxon>Hyphomicrobiales</taxon>
        <taxon>Phyllobacteriaceae</taxon>
        <taxon>Pseudaminobacter</taxon>
    </lineage>
</organism>
<dbReference type="HAMAP" id="MF_01875">
    <property type="entry name" value="Prokaryotic_Ku"/>
    <property type="match status" value="1"/>
</dbReference>
<name>A0A942IAB9_9HYPH</name>
<evidence type="ECO:0000259" key="4">
    <source>
        <dbReference type="SMART" id="SM00559"/>
    </source>
</evidence>
<dbReference type="InterPro" id="IPR016194">
    <property type="entry name" value="SPOC-like_C_dom_sf"/>
</dbReference>
<dbReference type="Pfam" id="PF02735">
    <property type="entry name" value="Ku"/>
    <property type="match status" value="1"/>
</dbReference>
<evidence type="ECO:0000256" key="3">
    <source>
        <dbReference type="SAM" id="MobiDB-lite"/>
    </source>
</evidence>
<dbReference type="SMART" id="SM00559">
    <property type="entry name" value="Ku78"/>
    <property type="match status" value="1"/>
</dbReference>
<dbReference type="NCBIfam" id="TIGR02772">
    <property type="entry name" value="Ku_bact"/>
    <property type="match status" value="1"/>
</dbReference>
<dbReference type="PIRSF" id="PIRSF006493">
    <property type="entry name" value="Prok_Ku"/>
    <property type="match status" value="1"/>
</dbReference>
<keyword evidence="2" id="KW-0227">DNA damage</keyword>
<keyword evidence="2" id="KW-0233">DNA recombination</keyword>
<comment type="caution">
    <text evidence="5">The sequence shown here is derived from an EMBL/GenBank/DDBJ whole genome shotgun (WGS) entry which is preliminary data.</text>
</comment>
<dbReference type="GO" id="GO:0003690">
    <property type="term" value="F:double-stranded DNA binding"/>
    <property type="evidence" value="ECO:0007669"/>
    <property type="project" value="UniProtKB-UniRule"/>
</dbReference>
<feature type="domain" description="Ku" evidence="4">
    <location>
        <begin position="55"/>
        <end position="185"/>
    </location>
</feature>
<dbReference type="EMBL" id="JAGWCR010000012">
    <property type="protein sequence ID" value="MBS3651185.1"/>
    <property type="molecule type" value="Genomic_DNA"/>
</dbReference>
<accession>A0A942IAB9</accession>
<proteinExistence type="inferred from homology"/>